<evidence type="ECO:0000256" key="2">
    <source>
        <dbReference type="ARBA" id="ARBA00022448"/>
    </source>
</evidence>
<dbReference type="EMBL" id="JACCBU010000001">
    <property type="protein sequence ID" value="NYE69015.1"/>
    <property type="molecule type" value="Genomic_DNA"/>
</dbReference>
<dbReference type="PANTHER" id="PTHR43649">
    <property type="entry name" value="ARABINOSE-BINDING PROTEIN-RELATED"/>
    <property type="match status" value="1"/>
</dbReference>
<gene>
    <name evidence="5" type="ORF">BKA15_000344</name>
</gene>
<feature type="chain" id="PRO_5038669019" evidence="4">
    <location>
        <begin position="23"/>
        <end position="387"/>
    </location>
</feature>
<keyword evidence="3 4" id="KW-0732">Signal</keyword>
<evidence type="ECO:0000313" key="6">
    <source>
        <dbReference type="Proteomes" id="UP000569914"/>
    </source>
</evidence>
<keyword evidence="2" id="KW-0813">Transport</keyword>
<dbReference type="InterPro" id="IPR050490">
    <property type="entry name" value="Bact_solute-bd_prot1"/>
</dbReference>
<dbReference type="Pfam" id="PF13416">
    <property type="entry name" value="SBP_bac_8"/>
    <property type="match status" value="1"/>
</dbReference>
<dbReference type="SUPFAM" id="SSF53850">
    <property type="entry name" value="Periplasmic binding protein-like II"/>
    <property type="match status" value="1"/>
</dbReference>
<evidence type="ECO:0000256" key="1">
    <source>
        <dbReference type="ARBA" id="ARBA00008520"/>
    </source>
</evidence>
<dbReference type="PANTHER" id="PTHR43649:SF14">
    <property type="entry name" value="BLR3389 PROTEIN"/>
    <property type="match status" value="1"/>
</dbReference>
<comment type="similarity">
    <text evidence="1">Belongs to the bacterial solute-binding protein 1 family.</text>
</comment>
<keyword evidence="6" id="KW-1185">Reference proteome</keyword>
<feature type="signal peptide" evidence="4">
    <location>
        <begin position="1"/>
        <end position="22"/>
    </location>
</feature>
<organism evidence="5 6">
    <name type="scientific">Microlunatus parietis</name>
    <dbReference type="NCBI Taxonomy" id="682979"/>
    <lineage>
        <taxon>Bacteria</taxon>
        <taxon>Bacillati</taxon>
        <taxon>Actinomycetota</taxon>
        <taxon>Actinomycetes</taxon>
        <taxon>Propionibacteriales</taxon>
        <taxon>Propionibacteriaceae</taxon>
        <taxon>Microlunatus</taxon>
    </lineage>
</organism>
<dbReference type="Proteomes" id="UP000569914">
    <property type="component" value="Unassembled WGS sequence"/>
</dbReference>
<dbReference type="AlphaFoldDB" id="A0A7Y9L9V9"/>
<evidence type="ECO:0000313" key="5">
    <source>
        <dbReference type="EMBL" id="NYE69015.1"/>
    </source>
</evidence>
<dbReference type="InterPro" id="IPR006061">
    <property type="entry name" value="SBP_1_CS"/>
</dbReference>
<keyword evidence="5" id="KW-0762">Sugar transport</keyword>
<reference evidence="5 6" key="1">
    <citation type="submission" date="2020-07" db="EMBL/GenBank/DDBJ databases">
        <title>Sequencing the genomes of 1000 actinobacteria strains.</title>
        <authorList>
            <person name="Klenk H.-P."/>
        </authorList>
    </citation>
    <scope>NUCLEOTIDE SEQUENCE [LARGE SCALE GENOMIC DNA]</scope>
    <source>
        <strain evidence="5 6">DSM 22083</strain>
    </source>
</reference>
<dbReference type="Gene3D" id="3.40.190.10">
    <property type="entry name" value="Periplasmic binding protein-like II"/>
    <property type="match status" value="2"/>
</dbReference>
<name>A0A7Y9L9V9_9ACTN</name>
<dbReference type="InterPro" id="IPR006059">
    <property type="entry name" value="SBP"/>
</dbReference>
<evidence type="ECO:0000256" key="4">
    <source>
        <dbReference type="SAM" id="SignalP"/>
    </source>
</evidence>
<dbReference type="PROSITE" id="PS01037">
    <property type="entry name" value="SBP_BACTERIAL_1"/>
    <property type="match status" value="1"/>
</dbReference>
<proteinExistence type="inferred from homology"/>
<accession>A0A7Y9L9V9</accession>
<dbReference type="PROSITE" id="PS51257">
    <property type="entry name" value="PROKAR_LIPOPROTEIN"/>
    <property type="match status" value="1"/>
</dbReference>
<dbReference type="GO" id="GO:0055085">
    <property type="term" value="P:transmembrane transport"/>
    <property type="evidence" value="ECO:0007669"/>
    <property type="project" value="InterPro"/>
</dbReference>
<comment type="caution">
    <text evidence="5">The sequence shown here is derived from an EMBL/GenBank/DDBJ whole genome shotgun (WGS) entry which is preliminary data.</text>
</comment>
<sequence>MRFRSLATGVIAAAATAGLLLAGCSSPGSGSTDDQPVTGTLDFFTNKAAWKPDFDELNKTSEPGTKITLNTTGYSDANQYDAFIKQSFRTDKSPGLFTWQTGPSLKELVDEKLVAETTDVWTEAVAQGWVTEDLRETYTYDGKQYCVPMNIAYWVMYYNKKIFAENDVTVPTSWPELDAAAAKLKTAGVTPYYQTSTLFTFQWFQQLVAGTDPALYNGLATGEVKYTDPRIVAIMNEWLDQHKKGWFSDPGSNTDPANGLKQGDFAMINFGSFFNGSLDGAGMKSGEDYGFFVIPAKNADLPATPVAVETGPICVAENSKQKALGLAYSKWWMSPEAQSAWSSARGDVPFNPKATVADKSLEELGQEVATDKYTLVERTTRPPRRRS</sequence>
<evidence type="ECO:0000256" key="3">
    <source>
        <dbReference type="ARBA" id="ARBA00022729"/>
    </source>
</evidence>
<dbReference type="RefSeq" id="WP_218871015.1">
    <property type="nucleotide sequence ID" value="NZ_JACCBU010000001.1"/>
</dbReference>
<protein>
    <submittedName>
        <fullName evidence="5">Multiple sugar transport system substrate-binding protein</fullName>
    </submittedName>
</protein>